<dbReference type="InterPro" id="IPR004254">
    <property type="entry name" value="AdipoR/HlyIII-related"/>
</dbReference>
<reference evidence="7 8" key="1">
    <citation type="submission" date="2024-02" db="EMBL/GenBank/DDBJ databases">
        <authorList>
            <person name="Daric V."/>
            <person name="Darras S."/>
        </authorList>
    </citation>
    <scope>NUCLEOTIDE SEQUENCE [LARGE SCALE GENOMIC DNA]</scope>
</reference>
<evidence type="ECO:0000313" key="8">
    <source>
        <dbReference type="Proteomes" id="UP001642483"/>
    </source>
</evidence>
<keyword evidence="8" id="KW-1185">Reference proteome</keyword>
<accession>A0ABP0EUX7</accession>
<evidence type="ECO:0000256" key="5">
    <source>
        <dbReference type="ARBA" id="ARBA00023136"/>
    </source>
</evidence>
<feature type="transmembrane region" description="Helical" evidence="6">
    <location>
        <begin position="327"/>
        <end position="349"/>
    </location>
</feature>
<keyword evidence="5 6" id="KW-0472">Membrane</keyword>
<proteinExistence type="inferred from homology"/>
<name>A0ABP0EUX7_CLALP</name>
<gene>
    <name evidence="7" type="ORF">CVLEPA_LOCUS190</name>
</gene>
<feature type="transmembrane region" description="Helical" evidence="6">
    <location>
        <begin position="162"/>
        <end position="183"/>
    </location>
</feature>
<evidence type="ECO:0000256" key="6">
    <source>
        <dbReference type="SAM" id="Phobius"/>
    </source>
</evidence>
<organism evidence="7 8">
    <name type="scientific">Clavelina lepadiformis</name>
    <name type="common">Light-bulb sea squirt</name>
    <name type="synonym">Ascidia lepadiformis</name>
    <dbReference type="NCBI Taxonomy" id="159417"/>
    <lineage>
        <taxon>Eukaryota</taxon>
        <taxon>Metazoa</taxon>
        <taxon>Chordata</taxon>
        <taxon>Tunicata</taxon>
        <taxon>Ascidiacea</taxon>
        <taxon>Aplousobranchia</taxon>
        <taxon>Clavelinidae</taxon>
        <taxon>Clavelina</taxon>
    </lineage>
</organism>
<evidence type="ECO:0000256" key="4">
    <source>
        <dbReference type="ARBA" id="ARBA00022989"/>
    </source>
</evidence>
<dbReference type="PANTHER" id="PTHR20855:SF143">
    <property type="entry name" value="MEMBRANE PROGESTIN RECEPTOR EPSILON"/>
    <property type="match status" value="1"/>
</dbReference>
<dbReference type="Pfam" id="PF03006">
    <property type="entry name" value="HlyIII"/>
    <property type="match status" value="1"/>
</dbReference>
<evidence type="ECO:0000256" key="1">
    <source>
        <dbReference type="ARBA" id="ARBA00004141"/>
    </source>
</evidence>
<evidence type="ECO:0000256" key="2">
    <source>
        <dbReference type="ARBA" id="ARBA00007018"/>
    </source>
</evidence>
<keyword evidence="4 6" id="KW-1133">Transmembrane helix</keyword>
<feature type="transmembrane region" description="Helical" evidence="6">
    <location>
        <begin position="94"/>
        <end position="116"/>
    </location>
</feature>
<evidence type="ECO:0000313" key="7">
    <source>
        <dbReference type="EMBL" id="CAK8671174.1"/>
    </source>
</evidence>
<keyword evidence="3 6" id="KW-0812">Transmembrane</keyword>
<feature type="transmembrane region" description="Helical" evidence="6">
    <location>
        <begin position="62"/>
        <end position="82"/>
    </location>
</feature>
<dbReference type="Proteomes" id="UP001642483">
    <property type="component" value="Unassembled WGS sequence"/>
</dbReference>
<feature type="transmembrane region" description="Helical" evidence="6">
    <location>
        <begin position="195"/>
        <end position="217"/>
    </location>
</feature>
<feature type="transmembrane region" description="Helical" evidence="6">
    <location>
        <begin position="286"/>
        <end position="307"/>
    </location>
</feature>
<feature type="transmembrane region" description="Helical" evidence="6">
    <location>
        <begin position="128"/>
        <end position="150"/>
    </location>
</feature>
<feature type="transmembrane region" description="Helical" evidence="6">
    <location>
        <begin position="247"/>
        <end position="265"/>
    </location>
</feature>
<protein>
    <submittedName>
        <fullName evidence="7">Uncharacterized protein</fullName>
    </submittedName>
</protein>
<evidence type="ECO:0000256" key="3">
    <source>
        <dbReference type="ARBA" id="ARBA00022692"/>
    </source>
</evidence>
<dbReference type="EMBL" id="CAWYQH010000001">
    <property type="protein sequence ID" value="CAK8671174.1"/>
    <property type="molecule type" value="Genomic_DNA"/>
</dbReference>
<sequence length="365" mass="42690">MEITRMELSARYDKWMRSFGLITYPEIYADSREDFIWHGYRPSPSSISYCLKSLFYPTNETLNVWTHFIPFSLMIWRSYRIYQSLDDPTNPETYPFWFETFALIILFFSSSCAHLFSCRSGEGREICFCIDYGSIGITSFALSVATNAYLCPLHCYGNLEDLFLPFPALLAVACGLIVCVTFISRHPSCQQWKTLLRFFPFIALCWVLLTPCFHRFFVVKFPEIFENSRYVNLTECNLVKERFPSEFILILCLMNVTSLVIGIKIPERWFPGMFDIVGHSHQCFHILSAICLYMTNVMAENGMLDLIKLKRQGLLKDENLKFSFREWLMSFVFFLAIIFTSGFYASKVLGKIVQEQRRRSNLKKT</sequence>
<dbReference type="PANTHER" id="PTHR20855">
    <property type="entry name" value="ADIPOR/PROGESTIN RECEPTOR-RELATED"/>
    <property type="match status" value="1"/>
</dbReference>
<comment type="similarity">
    <text evidence="2">Belongs to the ADIPOR family.</text>
</comment>
<comment type="caution">
    <text evidence="7">The sequence shown here is derived from an EMBL/GenBank/DDBJ whole genome shotgun (WGS) entry which is preliminary data.</text>
</comment>
<comment type="subcellular location">
    <subcellularLocation>
        <location evidence="1">Membrane</location>
        <topology evidence="1">Multi-pass membrane protein</topology>
    </subcellularLocation>
</comment>